<gene>
    <name evidence="10" type="primary">budA</name>
    <name evidence="10" type="ORF">BU653_05820</name>
</gene>
<keyword evidence="8 9" id="KW-0456">Lyase</keyword>
<dbReference type="AlphaFoldDB" id="A0AAE5W8V4"/>
<evidence type="ECO:0000313" key="11">
    <source>
        <dbReference type="Proteomes" id="UP000242704"/>
    </source>
</evidence>
<dbReference type="GO" id="GO:0045151">
    <property type="term" value="P:acetoin biosynthetic process"/>
    <property type="evidence" value="ECO:0007669"/>
    <property type="project" value="UniProtKB-UniRule"/>
</dbReference>
<reference evidence="10 11" key="1">
    <citation type="journal article" date="2016" name="Front. Microbiol.">
        <title>Comprehensive Phylogenetic Analysis of Bovine Non-aureus Staphylococci Species Based on Whole-Genome Sequencing.</title>
        <authorList>
            <person name="Naushad S."/>
            <person name="Barkema H.W."/>
            <person name="Luby C."/>
            <person name="Condas L.A."/>
            <person name="Nobrega D.B."/>
            <person name="Carson D.A."/>
            <person name="De Buck J."/>
        </authorList>
    </citation>
    <scope>NUCLEOTIDE SEQUENCE [LARGE SCALE GENOMIC DNA]</scope>
    <source>
        <strain evidence="10 11">SNUC 505</strain>
    </source>
</reference>
<dbReference type="InterPro" id="IPR005128">
    <property type="entry name" value="Acetolactate_a_deCO2ase"/>
</dbReference>
<dbReference type="SUPFAM" id="SSF117856">
    <property type="entry name" value="AF0104/ALDC/Ptd012-like"/>
    <property type="match status" value="1"/>
</dbReference>
<organism evidence="10 11">
    <name type="scientific">Staphylococcus chromogenes</name>
    <name type="common">Staphylococcus hyicus subsp. chromogenes</name>
    <dbReference type="NCBI Taxonomy" id="46126"/>
    <lineage>
        <taxon>Bacteria</taxon>
        <taxon>Bacillati</taxon>
        <taxon>Bacillota</taxon>
        <taxon>Bacilli</taxon>
        <taxon>Bacillales</taxon>
        <taxon>Staphylococcaceae</taxon>
        <taxon>Staphylococcus</taxon>
    </lineage>
</organism>
<evidence type="ECO:0000256" key="3">
    <source>
        <dbReference type="ARBA" id="ARBA00007106"/>
    </source>
</evidence>
<dbReference type="PANTHER" id="PTHR35524">
    <property type="entry name" value="ALPHA-ACETOLACTATE DECARBOXYLASE"/>
    <property type="match status" value="1"/>
</dbReference>
<comment type="caution">
    <text evidence="10">The sequence shown here is derived from an EMBL/GenBank/DDBJ whole genome shotgun (WGS) entry which is preliminary data.</text>
</comment>
<sequence length="235" mass="26500">MTIHTLYQHGTLGVLMAGALEGTAPIKDILKYGDYGIGTLEGGDGEIMIQDGVAYHISAEDETVKALTGDELTPYANVIQFQADTSFECENETEETLYQKVRQAMMSENLFSVVKISGHFKNMHGRVMPKQDPPYRKLIESARQQPEYTCHDIEGTIIAFYTPEFYHGVGSAGFHPHFLSVDHSFLAHVLHFETGRIQVEIQNCQAFHQMLPSTDSFLNKKIDFDHIREDIEEAE</sequence>
<dbReference type="PIRSF" id="PIRSF001332">
    <property type="entry name" value="Acetolac_decarb"/>
    <property type="match status" value="1"/>
</dbReference>
<dbReference type="Pfam" id="PF03306">
    <property type="entry name" value="AAL_decarboxy"/>
    <property type="match status" value="1"/>
</dbReference>
<proteinExistence type="inferred from homology"/>
<comment type="catalytic activity">
    <reaction evidence="1 9">
        <text>(2S)-2-acetolactate + H(+) = (R)-acetoin + CO2</text>
        <dbReference type="Rhea" id="RHEA:21580"/>
        <dbReference type="ChEBI" id="CHEBI:15378"/>
        <dbReference type="ChEBI" id="CHEBI:15686"/>
        <dbReference type="ChEBI" id="CHEBI:16526"/>
        <dbReference type="ChEBI" id="CHEBI:58476"/>
        <dbReference type="EC" id="4.1.1.5"/>
    </reaction>
</comment>
<evidence type="ECO:0000256" key="1">
    <source>
        <dbReference type="ARBA" id="ARBA00001784"/>
    </source>
</evidence>
<comment type="similarity">
    <text evidence="3 9">Belongs to the alpha-acetolactate decarboxylase family.</text>
</comment>
<dbReference type="RefSeq" id="WP_105963293.1">
    <property type="nucleotide sequence ID" value="NZ_JAHCNX010000006.1"/>
</dbReference>
<name>A0AAE5W8V4_STACR</name>
<accession>A0AAE5W8V4</accession>
<keyword evidence="6 9" id="KW-0210">Decarboxylase</keyword>
<evidence type="ECO:0000256" key="2">
    <source>
        <dbReference type="ARBA" id="ARBA00005170"/>
    </source>
</evidence>
<comment type="pathway">
    <text evidence="2 9">Polyol metabolism; (R,R)-butane-2,3-diol biosynthesis; (R,R)-butane-2,3-diol from pyruvate: step 2/3.</text>
</comment>
<evidence type="ECO:0000256" key="4">
    <source>
        <dbReference type="ARBA" id="ARBA00013204"/>
    </source>
</evidence>
<evidence type="ECO:0000256" key="5">
    <source>
        <dbReference type="ARBA" id="ARBA00020164"/>
    </source>
</evidence>
<dbReference type="Gene3D" id="3.30.1330.80">
    <property type="entry name" value="Hypothetical protein, similar to alpha- acetolactate decarboxylase, domain 2"/>
    <property type="match status" value="2"/>
</dbReference>
<evidence type="ECO:0000256" key="7">
    <source>
        <dbReference type="ARBA" id="ARBA00023061"/>
    </source>
</evidence>
<evidence type="ECO:0000256" key="6">
    <source>
        <dbReference type="ARBA" id="ARBA00022793"/>
    </source>
</evidence>
<dbReference type="CDD" id="cd17299">
    <property type="entry name" value="acetolactate_decarboxylase"/>
    <property type="match status" value="1"/>
</dbReference>
<evidence type="ECO:0000256" key="9">
    <source>
        <dbReference type="PIRNR" id="PIRNR001332"/>
    </source>
</evidence>
<dbReference type="EMBL" id="PZBZ01000025">
    <property type="protein sequence ID" value="PTG14601.1"/>
    <property type="molecule type" value="Genomic_DNA"/>
</dbReference>
<evidence type="ECO:0000256" key="8">
    <source>
        <dbReference type="ARBA" id="ARBA00023239"/>
    </source>
</evidence>
<dbReference type="PANTHER" id="PTHR35524:SF1">
    <property type="entry name" value="ALPHA-ACETOLACTATE DECARBOXYLASE"/>
    <property type="match status" value="1"/>
</dbReference>
<dbReference type="Proteomes" id="UP000242704">
    <property type="component" value="Unassembled WGS sequence"/>
</dbReference>
<evidence type="ECO:0000313" key="10">
    <source>
        <dbReference type="EMBL" id="PTG14601.1"/>
    </source>
</evidence>
<dbReference type="EC" id="4.1.1.5" evidence="4 9"/>
<dbReference type="GO" id="GO:0047605">
    <property type="term" value="F:acetolactate decarboxylase activity"/>
    <property type="evidence" value="ECO:0007669"/>
    <property type="project" value="UniProtKB-UniRule"/>
</dbReference>
<keyword evidence="7 9" id="KW-0005">Acetoin biosynthesis</keyword>
<dbReference type="NCBIfam" id="TIGR01252">
    <property type="entry name" value="acetolac_decarb"/>
    <property type="match status" value="1"/>
</dbReference>
<protein>
    <recommendedName>
        <fullName evidence="5 9">Alpha-acetolactate decarboxylase</fullName>
        <ecNumber evidence="4 9">4.1.1.5</ecNumber>
    </recommendedName>
</protein>